<sequence>MHTATLAVVVGAAVHSLFNTVKCAGIGTNPVQWRQQWAVEVVKIANGIVHPKDYARIQPKERRGNDDNSNPTILTRPFLCPPSGWRSPPPLPSQPDFICNYNSTMITVQNTLTALVYAFDTASQKQQEADRITSSLFLLCLPGLQLVSGVGTICLDQLEARQYDFEHTASGMDDAEEDFVHQPSNDSLLPALTYVAGDHPLMTSLLAAPDDCFWIPVLNTGSRDGAHYLGRGTQGEPVETNLVCLATNPDTDGFGQAQSQLSIQKHDVTVSGLDRYHAKKHGNYDECAHGAVYNTVENSETDHDGAWQIVGPNGK</sequence>
<feature type="signal peptide" evidence="1">
    <location>
        <begin position="1"/>
        <end position="23"/>
    </location>
</feature>
<gene>
    <name evidence="2" type="ORF">PHATRDRAFT_46052</name>
</gene>
<feature type="chain" id="PRO_5002852866" evidence="1">
    <location>
        <begin position="24"/>
        <end position="315"/>
    </location>
</feature>
<evidence type="ECO:0000313" key="2">
    <source>
        <dbReference type="EMBL" id="EEC47978.1"/>
    </source>
</evidence>
<reference evidence="2 3" key="1">
    <citation type="journal article" date="2008" name="Nature">
        <title>The Phaeodactylum genome reveals the evolutionary history of diatom genomes.</title>
        <authorList>
            <person name="Bowler C."/>
            <person name="Allen A.E."/>
            <person name="Badger J.H."/>
            <person name="Grimwood J."/>
            <person name="Jabbari K."/>
            <person name="Kuo A."/>
            <person name="Maheswari U."/>
            <person name="Martens C."/>
            <person name="Maumus F."/>
            <person name="Otillar R.P."/>
            <person name="Rayko E."/>
            <person name="Salamov A."/>
            <person name="Vandepoele K."/>
            <person name="Beszteri B."/>
            <person name="Gruber A."/>
            <person name="Heijde M."/>
            <person name="Katinka M."/>
            <person name="Mock T."/>
            <person name="Valentin K."/>
            <person name="Verret F."/>
            <person name="Berges J.A."/>
            <person name="Brownlee C."/>
            <person name="Cadoret J.P."/>
            <person name="Chiovitti A."/>
            <person name="Choi C.J."/>
            <person name="Coesel S."/>
            <person name="De Martino A."/>
            <person name="Detter J.C."/>
            <person name="Durkin C."/>
            <person name="Falciatore A."/>
            <person name="Fournet J."/>
            <person name="Haruta M."/>
            <person name="Huysman M.J."/>
            <person name="Jenkins B.D."/>
            <person name="Jiroutova K."/>
            <person name="Jorgensen R.E."/>
            <person name="Joubert Y."/>
            <person name="Kaplan A."/>
            <person name="Kroger N."/>
            <person name="Kroth P.G."/>
            <person name="La Roche J."/>
            <person name="Lindquist E."/>
            <person name="Lommer M."/>
            <person name="Martin-Jezequel V."/>
            <person name="Lopez P.J."/>
            <person name="Lucas S."/>
            <person name="Mangogna M."/>
            <person name="McGinnis K."/>
            <person name="Medlin L.K."/>
            <person name="Montsant A."/>
            <person name="Oudot-Le Secq M.P."/>
            <person name="Napoli C."/>
            <person name="Obornik M."/>
            <person name="Parker M.S."/>
            <person name="Petit J.L."/>
            <person name="Porcel B.M."/>
            <person name="Poulsen N."/>
            <person name="Robison M."/>
            <person name="Rychlewski L."/>
            <person name="Rynearson T.A."/>
            <person name="Schmutz J."/>
            <person name="Shapiro H."/>
            <person name="Siaut M."/>
            <person name="Stanley M."/>
            <person name="Sussman M.R."/>
            <person name="Taylor A.R."/>
            <person name="Vardi A."/>
            <person name="von Dassow P."/>
            <person name="Vyverman W."/>
            <person name="Willis A."/>
            <person name="Wyrwicz L.S."/>
            <person name="Rokhsar D.S."/>
            <person name="Weissenbach J."/>
            <person name="Armbrust E.V."/>
            <person name="Green B.R."/>
            <person name="Van de Peer Y."/>
            <person name="Grigoriev I.V."/>
        </authorList>
    </citation>
    <scope>NUCLEOTIDE SEQUENCE [LARGE SCALE GENOMIC DNA]</scope>
    <source>
        <strain evidence="2 3">CCAP 1055/1</strain>
    </source>
</reference>
<evidence type="ECO:0000256" key="1">
    <source>
        <dbReference type="SAM" id="SignalP"/>
    </source>
</evidence>
<dbReference type="AlphaFoldDB" id="B7FZW3"/>
<dbReference type="HOGENOM" id="CLU_1075450_0_0_1"/>
<dbReference type="Proteomes" id="UP000000759">
    <property type="component" value="Chromosome 9"/>
</dbReference>
<dbReference type="KEGG" id="pti:PHATRDRAFT_46052"/>
<dbReference type="RefSeq" id="XP_002180570.1">
    <property type="nucleotide sequence ID" value="XM_002180534.1"/>
</dbReference>
<dbReference type="GeneID" id="7201303"/>
<accession>B7FZW3</accession>
<proteinExistence type="predicted"/>
<dbReference type="InParanoid" id="B7FZW3"/>
<keyword evidence="3" id="KW-1185">Reference proteome</keyword>
<protein>
    <submittedName>
        <fullName evidence="2">Uncharacterized protein</fullName>
    </submittedName>
</protein>
<evidence type="ECO:0000313" key="3">
    <source>
        <dbReference type="Proteomes" id="UP000000759"/>
    </source>
</evidence>
<dbReference type="OrthoDB" id="42752at2759"/>
<dbReference type="EMBL" id="CM000612">
    <property type="protein sequence ID" value="EEC47978.1"/>
    <property type="molecule type" value="Genomic_DNA"/>
</dbReference>
<keyword evidence="1" id="KW-0732">Signal</keyword>
<name>B7FZW3_PHATC</name>
<reference evidence="3" key="2">
    <citation type="submission" date="2008-08" db="EMBL/GenBank/DDBJ databases">
        <authorList>
            <consortium name="Diatom Consortium"/>
            <person name="Grigoriev I."/>
            <person name="Grimwood J."/>
            <person name="Kuo A."/>
            <person name="Otillar R.P."/>
            <person name="Salamov A."/>
            <person name="Detter J.C."/>
            <person name="Lindquist E."/>
            <person name="Shapiro H."/>
            <person name="Lucas S."/>
            <person name="Glavina del Rio T."/>
            <person name="Pitluck S."/>
            <person name="Rokhsar D."/>
            <person name="Bowler C."/>
        </authorList>
    </citation>
    <scope>GENOME REANNOTATION</scope>
    <source>
        <strain evidence="3">CCAP 1055/1</strain>
    </source>
</reference>
<dbReference type="PaxDb" id="2850-Phatr46052"/>
<organism evidence="2 3">
    <name type="scientific">Phaeodactylum tricornutum (strain CCAP 1055/1)</name>
    <dbReference type="NCBI Taxonomy" id="556484"/>
    <lineage>
        <taxon>Eukaryota</taxon>
        <taxon>Sar</taxon>
        <taxon>Stramenopiles</taxon>
        <taxon>Ochrophyta</taxon>
        <taxon>Bacillariophyta</taxon>
        <taxon>Bacillariophyceae</taxon>
        <taxon>Bacillariophycidae</taxon>
        <taxon>Naviculales</taxon>
        <taxon>Phaeodactylaceae</taxon>
        <taxon>Phaeodactylum</taxon>
    </lineage>
</organism>